<evidence type="ECO:0000313" key="2">
    <source>
        <dbReference type="Proteomes" id="UP000429607"/>
    </source>
</evidence>
<dbReference type="EMBL" id="QXFV01004234">
    <property type="protein sequence ID" value="KAE8970862.1"/>
    <property type="molecule type" value="Genomic_DNA"/>
</dbReference>
<comment type="caution">
    <text evidence="1">The sequence shown here is derived from an EMBL/GenBank/DDBJ whole genome shotgun (WGS) entry which is preliminary data.</text>
</comment>
<organism evidence="1 2">
    <name type="scientific">Phytophthora rubi</name>
    <dbReference type="NCBI Taxonomy" id="129364"/>
    <lineage>
        <taxon>Eukaryota</taxon>
        <taxon>Sar</taxon>
        <taxon>Stramenopiles</taxon>
        <taxon>Oomycota</taxon>
        <taxon>Peronosporomycetes</taxon>
        <taxon>Peronosporales</taxon>
        <taxon>Peronosporaceae</taxon>
        <taxon>Phytophthora</taxon>
    </lineage>
</organism>
<dbReference type="AlphaFoldDB" id="A0A6A3HPF4"/>
<protein>
    <submittedName>
        <fullName evidence="1">Uncharacterized protein</fullName>
    </submittedName>
</protein>
<gene>
    <name evidence="1" type="ORF">PR001_g27080</name>
</gene>
<evidence type="ECO:0000313" key="1">
    <source>
        <dbReference type="EMBL" id="KAE8970862.1"/>
    </source>
</evidence>
<name>A0A6A3HPF4_9STRA</name>
<proteinExistence type="predicted"/>
<accession>A0A6A3HPF4</accession>
<dbReference type="Proteomes" id="UP000429607">
    <property type="component" value="Unassembled WGS sequence"/>
</dbReference>
<reference evidence="1 2" key="1">
    <citation type="submission" date="2018-09" db="EMBL/GenBank/DDBJ databases">
        <title>Genomic investigation of the strawberry pathogen Phytophthora fragariae indicates pathogenicity is determined by transcriptional variation in three key races.</title>
        <authorList>
            <person name="Adams T.M."/>
            <person name="Armitage A.D."/>
            <person name="Sobczyk M.K."/>
            <person name="Bates H.J."/>
            <person name="Dunwell J.M."/>
            <person name="Nellist C.F."/>
            <person name="Harrison R.J."/>
        </authorList>
    </citation>
    <scope>NUCLEOTIDE SEQUENCE [LARGE SCALE GENOMIC DNA]</scope>
    <source>
        <strain evidence="1 2">SCRP249</strain>
    </source>
</reference>
<sequence>MRRIRFHARQLSPAAAAAFTFSHLSCCCLPWATPLASRWWLKIVLYFFRDVFHRRLPTQRHTIRAIRGCGCIIVSCVSAPTALCTASINSLCVRNLGFTAP</sequence>